<dbReference type="PROSITE" id="PS00061">
    <property type="entry name" value="ADH_SHORT"/>
    <property type="match status" value="1"/>
</dbReference>
<dbReference type="OrthoDB" id="9804774at2"/>
<keyword evidence="2" id="KW-0560">Oxidoreductase</keyword>
<evidence type="ECO:0000313" key="4">
    <source>
        <dbReference type="EMBL" id="TWJ11552.1"/>
    </source>
</evidence>
<dbReference type="EMBL" id="VLLL01000006">
    <property type="protein sequence ID" value="TWJ11552.1"/>
    <property type="molecule type" value="Genomic_DNA"/>
</dbReference>
<accession>A0A562V177</accession>
<dbReference type="Proteomes" id="UP000321617">
    <property type="component" value="Unassembled WGS sequence"/>
</dbReference>
<dbReference type="GO" id="GO:0032787">
    <property type="term" value="P:monocarboxylic acid metabolic process"/>
    <property type="evidence" value="ECO:0007669"/>
    <property type="project" value="UniProtKB-ARBA"/>
</dbReference>
<organism evidence="4 5">
    <name type="scientific">Stackebrandtia albiflava</name>
    <dbReference type="NCBI Taxonomy" id="406432"/>
    <lineage>
        <taxon>Bacteria</taxon>
        <taxon>Bacillati</taxon>
        <taxon>Actinomycetota</taxon>
        <taxon>Actinomycetes</taxon>
        <taxon>Glycomycetales</taxon>
        <taxon>Glycomycetaceae</taxon>
        <taxon>Stackebrandtia</taxon>
    </lineage>
</organism>
<dbReference type="InterPro" id="IPR036291">
    <property type="entry name" value="NAD(P)-bd_dom_sf"/>
</dbReference>
<evidence type="ECO:0000313" key="5">
    <source>
        <dbReference type="Proteomes" id="UP000321617"/>
    </source>
</evidence>
<dbReference type="CDD" id="cd05233">
    <property type="entry name" value="SDR_c"/>
    <property type="match status" value="1"/>
</dbReference>
<dbReference type="InterPro" id="IPR002347">
    <property type="entry name" value="SDR_fam"/>
</dbReference>
<dbReference type="PANTHER" id="PTHR42879:SF2">
    <property type="entry name" value="3-OXOACYL-[ACYL-CARRIER-PROTEIN] REDUCTASE FABG"/>
    <property type="match status" value="1"/>
</dbReference>
<dbReference type="PRINTS" id="PR00080">
    <property type="entry name" value="SDRFAMILY"/>
</dbReference>
<evidence type="ECO:0000256" key="3">
    <source>
        <dbReference type="RuleBase" id="RU000363"/>
    </source>
</evidence>
<sequence>MNPIALVTGAGGGIGRVTAIRLSRAGYRVALTARDPDRLERAAAECPGPTLVLPVDLTAPGAVESVFADTEDEWGTVGVLVLGAGTATSSPVTRITDEEWRRQLDVNLTAPFRCVRRAVPGMRAAGHGRIVAVASVAAKRGDPYVTAYSAAKHGLLGMVRSVAAELAGTGITVNAVCPGYVDTPMTEESVANIAARTGKTPDEARRLLAGKQPIGRLITPEEVAAAVQFCIDSPGVTGQGLNIDGGAVQS</sequence>
<protein>
    <submittedName>
        <fullName evidence="4">Short-subunit dehydrogenase</fullName>
    </submittedName>
</protein>
<keyword evidence="5" id="KW-1185">Reference proteome</keyword>
<dbReference type="InterPro" id="IPR050259">
    <property type="entry name" value="SDR"/>
</dbReference>
<dbReference type="Gene3D" id="3.40.50.720">
    <property type="entry name" value="NAD(P)-binding Rossmann-like Domain"/>
    <property type="match status" value="1"/>
</dbReference>
<reference evidence="4 5" key="1">
    <citation type="journal article" date="2013" name="Stand. Genomic Sci.">
        <title>Genomic Encyclopedia of Type Strains, Phase I: The one thousand microbial genomes (KMG-I) project.</title>
        <authorList>
            <person name="Kyrpides N.C."/>
            <person name="Woyke T."/>
            <person name="Eisen J.A."/>
            <person name="Garrity G."/>
            <person name="Lilburn T.G."/>
            <person name="Beck B.J."/>
            <person name="Whitman W.B."/>
            <person name="Hugenholtz P."/>
            <person name="Klenk H.P."/>
        </authorList>
    </citation>
    <scope>NUCLEOTIDE SEQUENCE [LARGE SCALE GENOMIC DNA]</scope>
    <source>
        <strain evidence="4 5">DSM 45044</strain>
    </source>
</reference>
<dbReference type="Pfam" id="PF00106">
    <property type="entry name" value="adh_short"/>
    <property type="match status" value="1"/>
</dbReference>
<evidence type="ECO:0000256" key="1">
    <source>
        <dbReference type="ARBA" id="ARBA00006484"/>
    </source>
</evidence>
<dbReference type="SUPFAM" id="SSF51735">
    <property type="entry name" value="NAD(P)-binding Rossmann-fold domains"/>
    <property type="match status" value="1"/>
</dbReference>
<dbReference type="GO" id="GO:0016491">
    <property type="term" value="F:oxidoreductase activity"/>
    <property type="evidence" value="ECO:0007669"/>
    <property type="project" value="UniProtKB-KW"/>
</dbReference>
<proteinExistence type="inferred from homology"/>
<evidence type="ECO:0000256" key="2">
    <source>
        <dbReference type="ARBA" id="ARBA00023002"/>
    </source>
</evidence>
<dbReference type="FunFam" id="3.40.50.720:FF:000084">
    <property type="entry name" value="Short-chain dehydrogenase reductase"/>
    <property type="match status" value="1"/>
</dbReference>
<dbReference type="PANTHER" id="PTHR42879">
    <property type="entry name" value="3-OXOACYL-(ACYL-CARRIER-PROTEIN) REDUCTASE"/>
    <property type="match status" value="1"/>
</dbReference>
<name>A0A562V177_9ACTN</name>
<comment type="similarity">
    <text evidence="1 3">Belongs to the short-chain dehydrogenases/reductases (SDR) family.</text>
</comment>
<comment type="caution">
    <text evidence="4">The sequence shown here is derived from an EMBL/GenBank/DDBJ whole genome shotgun (WGS) entry which is preliminary data.</text>
</comment>
<gene>
    <name evidence="4" type="ORF">LX16_2277</name>
</gene>
<dbReference type="InterPro" id="IPR020904">
    <property type="entry name" value="Sc_DH/Rdtase_CS"/>
</dbReference>
<dbReference type="PRINTS" id="PR00081">
    <property type="entry name" value="GDHRDH"/>
</dbReference>
<dbReference type="AlphaFoldDB" id="A0A562V177"/>